<dbReference type="OrthoDB" id="1755031at2"/>
<dbReference type="EMBL" id="OUNC01000045">
    <property type="protein sequence ID" value="SPP29480.1"/>
    <property type="molecule type" value="Genomic_DNA"/>
</dbReference>
<dbReference type="AlphaFoldDB" id="A0A1D2KK11"/>
<evidence type="ECO:0000313" key="3">
    <source>
        <dbReference type="Proteomes" id="UP000243591"/>
    </source>
</evidence>
<reference evidence="2" key="3">
    <citation type="submission" date="2018-04" db="EMBL/GenBank/DDBJ databases">
        <authorList>
            <person name="Go L.Y."/>
            <person name="Mitchell J.A."/>
        </authorList>
    </citation>
    <scope>NUCLEOTIDE SEQUENCE</scope>
    <source>
        <strain evidence="2">BSAS1 3</strain>
    </source>
</reference>
<dbReference type="Proteomes" id="UP000243591">
    <property type="component" value="Chromosome"/>
</dbReference>
<dbReference type="Gene3D" id="1.10.287.1080">
    <property type="entry name" value="MazG-like"/>
    <property type="match status" value="1"/>
</dbReference>
<reference evidence="4" key="2">
    <citation type="submission" date="2018-04" db="EMBL/GenBank/DDBJ databases">
        <authorList>
            <person name="Illikoud N."/>
        </authorList>
    </citation>
    <scope>NUCLEOTIDE SEQUENCE [LARGE SCALE GENOMIC DNA]</scope>
</reference>
<dbReference type="STRING" id="2756.BFR44_06830"/>
<sequence length="105" mass="11404">MQNNIQSILALAKREPKTLEQMALKLAEETGEVAQAILSAGNSSGSVYKKLSMADAQEECVDVILVALALFEKLSAEDTATEATFSELLEKKTAKWEAHMGKDTM</sequence>
<reference evidence="1 3" key="1">
    <citation type="submission" date="2017-09" db="EMBL/GenBank/DDBJ databases">
        <title>Complete Genome Sequences of Two Strains of the Meat Spoilage Bacterium Brochothrix thermosphacta Isolated from Ground Chicken.</title>
        <authorList>
            <person name="Paoli G.C."/>
            <person name="Wijey C."/>
            <person name="Chen C.-Y."/>
            <person name="Nguyen L."/>
            <person name="Yan X."/>
            <person name="Irwin P.L."/>
        </authorList>
    </citation>
    <scope>NUCLEOTIDE SEQUENCE [LARGE SCALE GENOMIC DNA]</scope>
    <source>
        <strain evidence="1 3">BI</strain>
    </source>
</reference>
<dbReference type="InterPro" id="IPR044548">
    <property type="entry name" value="AF0060_NTP-PPase_MazG-like"/>
</dbReference>
<accession>A0A1D2KK11</accession>
<proteinExistence type="predicted"/>
<keyword evidence="3" id="KW-1185">Reference proteome</keyword>
<name>A0A1D2KK11_BROTH</name>
<dbReference type="RefSeq" id="WP_029091081.1">
    <property type="nucleotide sequence ID" value="NZ_CBCPKC010000007.1"/>
</dbReference>
<dbReference type="GeneID" id="66537593"/>
<organism evidence="1 3">
    <name type="scientific">Brochothrix thermosphacta</name>
    <name type="common">Microbacterium thermosphactum</name>
    <dbReference type="NCBI Taxonomy" id="2756"/>
    <lineage>
        <taxon>Bacteria</taxon>
        <taxon>Bacillati</taxon>
        <taxon>Bacillota</taxon>
        <taxon>Bacilli</taxon>
        <taxon>Bacillales</taxon>
        <taxon>Listeriaceae</taxon>
        <taxon>Brochothrix</taxon>
    </lineage>
</organism>
<dbReference type="EMBL" id="CP023483">
    <property type="protein sequence ID" value="ATF25808.1"/>
    <property type="molecule type" value="Genomic_DNA"/>
</dbReference>
<evidence type="ECO:0000313" key="2">
    <source>
        <dbReference type="EMBL" id="SPP29480.1"/>
    </source>
</evidence>
<dbReference type="SUPFAM" id="SSF101386">
    <property type="entry name" value="all-alpha NTP pyrophosphatases"/>
    <property type="match status" value="1"/>
</dbReference>
<dbReference type="Proteomes" id="UP000270190">
    <property type="component" value="Unassembled WGS sequence"/>
</dbReference>
<evidence type="ECO:0000313" key="1">
    <source>
        <dbReference type="EMBL" id="ATF25808.1"/>
    </source>
</evidence>
<evidence type="ECO:0000313" key="4">
    <source>
        <dbReference type="Proteomes" id="UP000270190"/>
    </source>
</evidence>
<dbReference type="KEGG" id="bths:CNY62_05030"/>
<dbReference type="CDD" id="cd11533">
    <property type="entry name" value="NTP-PPase_Af0060_like"/>
    <property type="match status" value="1"/>
</dbReference>
<protein>
    <submittedName>
        <fullName evidence="1">Uncharacterized protein</fullName>
    </submittedName>
</protein>
<gene>
    <name evidence="2" type="ORF">BTBSAS_50128</name>
    <name evidence="1" type="ORF">CNY62_05030</name>
</gene>